<organism evidence="2 3">
    <name type="scientific">Punica granatum</name>
    <name type="common">Pomegranate</name>
    <dbReference type="NCBI Taxonomy" id="22663"/>
    <lineage>
        <taxon>Eukaryota</taxon>
        <taxon>Viridiplantae</taxon>
        <taxon>Streptophyta</taxon>
        <taxon>Embryophyta</taxon>
        <taxon>Tracheophyta</taxon>
        <taxon>Spermatophyta</taxon>
        <taxon>Magnoliopsida</taxon>
        <taxon>eudicotyledons</taxon>
        <taxon>Gunneridae</taxon>
        <taxon>Pentapetalae</taxon>
        <taxon>rosids</taxon>
        <taxon>malvids</taxon>
        <taxon>Myrtales</taxon>
        <taxon>Lythraceae</taxon>
        <taxon>Punica</taxon>
    </lineage>
</organism>
<dbReference type="InterPro" id="IPR011050">
    <property type="entry name" value="Pectin_lyase_fold/virulence"/>
</dbReference>
<protein>
    <recommendedName>
        <fullName evidence="4">Pectate lyase</fullName>
    </recommendedName>
</protein>
<evidence type="ECO:0000256" key="1">
    <source>
        <dbReference type="SAM" id="SignalP"/>
    </source>
</evidence>
<proteinExistence type="predicted"/>
<dbReference type="AlphaFoldDB" id="A0A2I0KKN0"/>
<dbReference type="Proteomes" id="UP000233551">
    <property type="component" value="Unassembled WGS sequence"/>
</dbReference>
<dbReference type="STRING" id="22663.A0A2I0KKN0"/>
<dbReference type="InterPro" id="IPR045032">
    <property type="entry name" value="PEL"/>
</dbReference>
<name>A0A2I0KKN0_PUNGR</name>
<feature type="chain" id="PRO_5014159675" description="Pectate lyase" evidence="1">
    <location>
        <begin position="23"/>
        <end position="101"/>
    </location>
</feature>
<keyword evidence="1" id="KW-0732">Signal</keyword>
<evidence type="ECO:0008006" key="4">
    <source>
        <dbReference type="Google" id="ProtNLM"/>
    </source>
</evidence>
<dbReference type="EMBL" id="PGOL01000560">
    <property type="protein sequence ID" value="PKI68356.1"/>
    <property type="molecule type" value="Genomic_DNA"/>
</dbReference>
<reference evidence="2 3" key="1">
    <citation type="submission" date="2017-11" db="EMBL/GenBank/DDBJ databases">
        <title>De-novo sequencing of pomegranate (Punica granatum L.) genome.</title>
        <authorList>
            <person name="Akparov Z."/>
            <person name="Amiraslanov A."/>
            <person name="Hajiyeva S."/>
            <person name="Abbasov M."/>
            <person name="Kaur K."/>
            <person name="Hamwieh A."/>
            <person name="Solovyev V."/>
            <person name="Salamov A."/>
            <person name="Braich B."/>
            <person name="Kosarev P."/>
            <person name="Mahmoud A."/>
            <person name="Hajiyev E."/>
            <person name="Babayeva S."/>
            <person name="Izzatullayeva V."/>
            <person name="Mammadov A."/>
            <person name="Mammadov A."/>
            <person name="Sharifova S."/>
            <person name="Ojaghi J."/>
            <person name="Eynullazada K."/>
            <person name="Bayramov B."/>
            <person name="Abdulazimova A."/>
            <person name="Shahmuradov I."/>
        </authorList>
    </citation>
    <scope>NUCLEOTIDE SEQUENCE [LARGE SCALE GENOMIC DNA]</scope>
    <source>
        <strain evidence="3">cv. AG2017</strain>
        <tissue evidence="2">Leaf</tissue>
    </source>
</reference>
<dbReference type="InterPro" id="IPR012334">
    <property type="entry name" value="Pectin_lyas_fold"/>
</dbReference>
<evidence type="ECO:0000313" key="3">
    <source>
        <dbReference type="Proteomes" id="UP000233551"/>
    </source>
</evidence>
<comment type="caution">
    <text evidence="2">The sequence shown here is derived from an EMBL/GenBank/DDBJ whole genome shotgun (WGS) entry which is preliminary data.</text>
</comment>
<keyword evidence="3" id="KW-1185">Reference proteome</keyword>
<gene>
    <name evidence="2" type="ORF">CRG98_011264</name>
</gene>
<feature type="signal peptide" evidence="1">
    <location>
        <begin position="1"/>
        <end position="22"/>
    </location>
</feature>
<evidence type="ECO:0000313" key="2">
    <source>
        <dbReference type="EMBL" id="PKI68356.1"/>
    </source>
</evidence>
<dbReference type="PANTHER" id="PTHR31683:SF187">
    <property type="entry name" value="PECTATE LYASE 18-RELATED"/>
    <property type="match status" value="1"/>
</dbReference>
<dbReference type="SUPFAM" id="SSF51126">
    <property type="entry name" value="Pectin lyase-like"/>
    <property type="match status" value="1"/>
</dbReference>
<feature type="non-terminal residue" evidence="2">
    <location>
        <position position="101"/>
    </location>
</feature>
<dbReference type="GO" id="GO:0030570">
    <property type="term" value="F:pectate lyase activity"/>
    <property type="evidence" value="ECO:0007669"/>
    <property type="project" value="InterPro"/>
</dbReference>
<dbReference type="PANTHER" id="PTHR31683">
    <property type="entry name" value="PECTATE LYASE 18-RELATED"/>
    <property type="match status" value="1"/>
</dbReference>
<sequence length="101" mass="11164">MSKSSDLLMFLFFFSLAVPHLGEVSSSSSPVRNPEAVVEEVHKSINASRRNLGYLSCGTGNPIDDCWRCDPNWNTNRQRLADCAIGFGRDAIGGKRGRIYV</sequence>
<dbReference type="Gene3D" id="2.160.20.10">
    <property type="entry name" value="Single-stranded right-handed beta-helix, Pectin lyase-like"/>
    <property type="match status" value="1"/>
</dbReference>
<accession>A0A2I0KKN0</accession>